<accession>A0A3S5FC44</accession>
<sequence>MRTKHSRVSSHSDRSDDYIAAPDTEAHEVQSLFSPARILRGRSVTRNNNISNWTFEAGSSSVATVSCRLPPPSPRRRSPASGRGSSRMTTVLPSSGTRALCGTRIPRPILSDQSPQRGDRQCRQQTPLADTEPQQTRSKAEAIHCQSVTLHAKTRNSVSKQKLTSITTKCQPISTPVRDLIFLTFIQPSQTRRDLQVTLSNDYFSSNKYVLKV</sequence>
<proteinExistence type="predicted"/>
<name>A0A3S5FC44_9PLAT</name>
<feature type="region of interest" description="Disordered" evidence="1">
    <location>
        <begin position="1"/>
        <end position="20"/>
    </location>
</feature>
<feature type="compositionally biased region" description="Polar residues" evidence="1">
    <location>
        <begin position="123"/>
        <end position="137"/>
    </location>
</feature>
<feature type="region of interest" description="Disordered" evidence="1">
    <location>
        <begin position="61"/>
        <end position="138"/>
    </location>
</feature>
<comment type="caution">
    <text evidence="2">The sequence shown here is derived from an EMBL/GenBank/DDBJ whole genome shotgun (WGS) entry which is preliminary data.</text>
</comment>
<dbReference type="EMBL" id="CAAALY010008285">
    <property type="protein sequence ID" value="VEL10184.1"/>
    <property type="molecule type" value="Genomic_DNA"/>
</dbReference>
<dbReference type="Proteomes" id="UP000784294">
    <property type="component" value="Unassembled WGS sequence"/>
</dbReference>
<evidence type="ECO:0000313" key="2">
    <source>
        <dbReference type="EMBL" id="VEL10184.1"/>
    </source>
</evidence>
<evidence type="ECO:0000313" key="3">
    <source>
        <dbReference type="Proteomes" id="UP000784294"/>
    </source>
</evidence>
<protein>
    <submittedName>
        <fullName evidence="2">Uncharacterized protein</fullName>
    </submittedName>
</protein>
<reference evidence="2" key="1">
    <citation type="submission" date="2018-11" db="EMBL/GenBank/DDBJ databases">
        <authorList>
            <consortium name="Pathogen Informatics"/>
        </authorList>
    </citation>
    <scope>NUCLEOTIDE SEQUENCE</scope>
</reference>
<gene>
    <name evidence="2" type="ORF">PXEA_LOCUS3624</name>
</gene>
<organism evidence="2 3">
    <name type="scientific">Protopolystoma xenopodis</name>
    <dbReference type="NCBI Taxonomy" id="117903"/>
    <lineage>
        <taxon>Eukaryota</taxon>
        <taxon>Metazoa</taxon>
        <taxon>Spiralia</taxon>
        <taxon>Lophotrochozoa</taxon>
        <taxon>Platyhelminthes</taxon>
        <taxon>Monogenea</taxon>
        <taxon>Polyopisthocotylea</taxon>
        <taxon>Polystomatidea</taxon>
        <taxon>Polystomatidae</taxon>
        <taxon>Protopolystoma</taxon>
    </lineage>
</organism>
<dbReference type="AlphaFoldDB" id="A0A3S5FC44"/>
<evidence type="ECO:0000256" key="1">
    <source>
        <dbReference type="SAM" id="MobiDB-lite"/>
    </source>
</evidence>
<feature type="compositionally biased region" description="Polar residues" evidence="1">
    <location>
        <begin position="88"/>
        <end position="97"/>
    </location>
</feature>
<keyword evidence="3" id="KW-1185">Reference proteome</keyword>